<evidence type="ECO:0000256" key="2">
    <source>
        <dbReference type="SAM" id="Phobius"/>
    </source>
</evidence>
<proteinExistence type="predicted"/>
<feature type="region of interest" description="Disordered" evidence="1">
    <location>
        <begin position="163"/>
        <end position="233"/>
    </location>
</feature>
<name>A0A4R2K6D4_9PSEU</name>
<evidence type="ECO:0000313" key="3">
    <source>
        <dbReference type="EMBL" id="TCO65466.1"/>
    </source>
</evidence>
<feature type="transmembrane region" description="Helical" evidence="2">
    <location>
        <begin position="39"/>
        <end position="60"/>
    </location>
</feature>
<dbReference type="AlphaFoldDB" id="A0A4R2K6D4"/>
<keyword evidence="2" id="KW-1133">Transmembrane helix</keyword>
<accession>A0A4R2K6D4</accession>
<evidence type="ECO:0000313" key="4">
    <source>
        <dbReference type="Proteomes" id="UP000295680"/>
    </source>
</evidence>
<dbReference type="EMBL" id="SLWS01000001">
    <property type="protein sequence ID" value="TCO65466.1"/>
    <property type="molecule type" value="Genomic_DNA"/>
</dbReference>
<keyword evidence="2" id="KW-0812">Transmembrane</keyword>
<feature type="compositionally biased region" description="Low complexity" evidence="1">
    <location>
        <begin position="203"/>
        <end position="218"/>
    </location>
</feature>
<feature type="region of interest" description="Disordered" evidence="1">
    <location>
        <begin position="1"/>
        <end position="30"/>
    </location>
</feature>
<dbReference type="RefSeq" id="WP_132111875.1">
    <property type="nucleotide sequence ID" value="NZ_SLWS01000001.1"/>
</dbReference>
<feature type="compositionally biased region" description="Low complexity" evidence="1">
    <location>
        <begin position="176"/>
        <end position="191"/>
    </location>
</feature>
<evidence type="ECO:0008006" key="5">
    <source>
        <dbReference type="Google" id="ProtNLM"/>
    </source>
</evidence>
<feature type="transmembrane region" description="Helical" evidence="2">
    <location>
        <begin position="72"/>
        <end position="92"/>
    </location>
</feature>
<feature type="transmembrane region" description="Helical" evidence="2">
    <location>
        <begin position="99"/>
        <end position="119"/>
    </location>
</feature>
<feature type="compositionally biased region" description="Pro residues" evidence="1">
    <location>
        <begin position="17"/>
        <end position="26"/>
    </location>
</feature>
<protein>
    <recommendedName>
        <fullName evidence="5">34 kDa antigenic protein</fullName>
    </recommendedName>
</protein>
<reference evidence="3 4" key="1">
    <citation type="submission" date="2019-03" db="EMBL/GenBank/DDBJ databases">
        <title>Genomic Encyclopedia of Type Strains, Phase IV (KMG-IV): sequencing the most valuable type-strain genomes for metagenomic binning, comparative biology and taxonomic classification.</title>
        <authorList>
            <person name="Goeker M."/>
        </authorList>
    </citation>
    <scope>NUCLEOTIDE SEQUENCE [LARGE SCALE GENOMIC DNA]</scope>
    <source>
        <strain evidence="3 4">DSM 45934</strain>
    </source>
</reference>
<dbReference type="Proteomes" id="UP000295680">
    <property type="component" value="Unassembled WGS sequence"/>
</dbReference>
<keyword evidence="2" id="KW-0472">Membrane</keyword>
<organism evidence="3 4">
    <name type="scientific">Actinocrispum wychmicini</name>
    <dbReference type="NCBI Taxonomy" id="1213861"/>
    <lineage>
        <taxon>Bacteria</taxon>
        <taxon>Bacillati</taxon>
        <taxon>Actinomycetota</taxon>
        <taxon>Actinomycetes</taxon>
        <taxon>Pseudonocardiales</taxon>
        <taxon>Pseudonocardiaceae</taxon>
        <taxon>Actinocrispum</taxon>
    </lineage>
</organism>
<dbReference type="InterPro" id="IPR035166">
    <property type="entry name" value="DUF5336"/>
</dbReference>
<sequence>MTFPSGAPGGYPGQGPYQPPPGPGYGPGPHQGGGLKLSLAQILALGGAGLGVLILFLGFAPVFTGTSFYESVVGWIPALYLISGLLELPAFLPGDDKKPGFLPAVVSVGVTLTYLFSVFSRSGLAAGGVLVLVFGILQTGATVVGYLFEAGIIKPPAPSPYGMAPGGYPPPPAPGFPQTGGFPAQPTTQQPIPQPGVYGGSPGQQTQFAPQQGQFGQPGTPPGGYPQQTPPSF</sequence>
<feature type="compositionally biased region" description="Pro residues" evidence="1">
    <location>
        <begin position="219"/>
        <end position="233"/>
    </location>
</feature>
<dbReference type="Pfam" id="PF17270">
    <property type="entry name" value="DUF5336"/>
    <property type="match status" value="1"/>
</dbReference>
<dbReference type="OrthoDB" id="3698541at2"/>
<gene>
    <name evidence="3" type="ORF">EV192_1011258</name>
</gene>
<comment type="caution">
    <text evidence="3">The sequence shown here is derived from an EMBL/GenBank/DDBJ whole genome shotgun (WGS) entry which is preliminary data.</text>
</comment>
<feature type="transmembrane region" description="Helical" evidence="2">
    <location>
        <begin position="125"/>
        <end position="148"/>
    </location>
</feature>
<keyword evidence="4" id="KW-1185">Reference proteome</keyword>
<evidence type="ECO:0000256" key="1">
    <source>
        <dbReference type="SAM" id="MobiDB-lite"/>
    </source>
</evidence>